<feature type="transmembrane region" description="Helical" evidence="1">
    <location>
        <begin position="184"/>
        <end position="200"/>
    </location>
</feature>
<feature type="transmembrane region" description="Helical" evidence="1">
    <location>
        <begin position="132"/>
        <end position="152"/>
    </location>
</feature>
<comment type="caution">
    <text evidence="3">The sequence shown here is derived from an EMBL/GenBank/DDBJ whole genome shotgun (WGS) entry which is preliminary data.</text>
</comment>
<feature type="transmembrane region" description="Helical" evidence="1">
    <location>
        <begin position="74"/>
        <end position="95"/>
    </location>
</feature>
<feature type="transmembrane region" description="Helical" evidence="1">
    <location>
        <begin position="107"/>
        <end position="126"/>
    </location>
</feature>
<organism evidence="3">
    <name type="scientific">mine drainage metagenome</name>
    <dbReference type="NCBI Taxonomy" id="410659"/>
    <lineage>
        <taxon>unclassified sequences</taxon>
        <taxon>metagenomes</taxon>
        <taxon>ecological metagenomes</taxon>
    </lineage>
</organism>
<accession>A0A1J5RMT2</accession>
<dbReference type="EMBL" id="MLJW01000131">
    <property type="protein sequence ID" value="OIQ97544.1"/>
    <property type="molecule type" value="Genomic_DNA"/>
</dbReference>
<sequence length="312" mass="34236">MLHKEDALQDIVSLARNNNISLEEIIQALSQPQAQVERQSTSILSKLLGYIGGIFVFAGIGIFISMYWHDFGSAARVIVTLGTGFVLFVMALACLSDKKYERAATPFFLMAAFLQPSGILVMLQEYSTGGDARYGILLMTLYMLIQQGAVFYAKRQTVLAFFAIFFSSVFLVTLFDLWDMNEKLIGTVIGASLMCIAYALNQSRHLAIASFWYVAGSVVLLSAVFAAVRGTLFELSYLGLSALMIFLSTTVRSRALLTVGTLSMLCYVGYYTAEHFANVLGWPVALVMIGVALIAFSAFAVRLNKKYIQVAG</sequence>
<feature type="transmembrane region" description="Helical" evidence="1">
    <location>
        <begin position="255"/>
        <end position="273"/>
    </location>
</feature>
<dbReference type="AlphaFoldDB" id="A0A1J5RMT2"/>
<evidence type="ECO:0000259" key="2">
    <source>
        <dbReference type="Pfam" id="PF09925"/>
    </source>
</evidence>
<feature type="transmembrane region" description="Helical" evidence="1">
    <location>
        <begin position="159"/>
        <end position="178"/>
    </location>
</feature>
<proteinExistence type="predicted"/>
<feature type="transmembrane region" description="Helical" evidence="1">
    <location>
        <begin position="279"/>
        <end position="301"/>
    </location>
</feature>
<keyword evidence="1" id="KW-0812">Transmembrane</keyword>
<feature type="transmembrane region" description="Helical" evidence="1">
    <location>
        <begin position="47"/>
        <end position="68"/>
    </location>
</feature>
<keyword evidence="1" id="KW-1133">Transmembrane helix</keyword>
<keyword evidence="1" id="KW-0472">Membrane</keyword>
<protein>
    <recommendedName>
        <fullName evidence="2">DUF2157 domain-containing protein</fullName>
    </recommendedName>
</protein>
<gene>
    <name evidence="3" type="ORF">GALL_204280</name>
</gene>
<feature type="domain" description="DUF2157" evidence="2">
    <location>
        <begin position="27"/>
        <end position="144"/>
    </location>
</feature>
<evidence type="ECO:0000313" key="3">
    <source>
        <dbReference type="EMBL" id="OIQ97544.1"/>
    </source>
</evidence>
<dbReference type="InterPro" id="IPR018677">
    <property type="entry name" value="DUF2157"/>
</dbReference>
<name>A0A1J5RMT2_9ZZZZ</name>
<dbReference type="Pfam" id="PF09925">
    <property type="entry name" value="DUF2157"/>
    <property type="match status" value="1"/>
</dbReference>
<reference evidence="3" key="1">
    <citation type="submission" date="2016-10" db="EMBL/GenBank/DDBJ databases">
        <title>Sequence of Gallionella enrichment culture.</title>
        <authorList>
            <person name="Poehlein A."/>
            <person name="Muehling M."/>
            <person name="Daniel R."/>
        </authorList>
    </citation>
    <scope>NUCLEOTIDE SEQUENCE</scope>
</reference>
<feature type="transmembrane region" description="Helical" evidence="1">
    <location>
        <begin position="232"/>
        <end position="248"/>
    </location>
</feature>
<feature type="transmembrane region" description="Helical" evidence="1">
    <location>
        <begin position="207"/>
        <end position="226"/>
    </location>
</feature>
<evidence type="ECO:0000256" key="1">
    <source>
        <dbReference type="SAM" id="Phobius"/>
    </source>
</evidence>